<proteinExistence type="predicted"/>
<name>A0A7M5WQ87_9CNID</name>
<dbReference type="InterPro" id="IPR016186">
    <property type="entry name" value="C-type_lectin-like/link_sf"/>
</dbReference>
<feature type="region of interest" description="Disordered" evidence="2">
    <location>
        <begin position="113"/>
        <end position="151"/>
    </location>
</feature>
<organism evidence="6 7">
    <name type="scientific">Clytia hemisphaerica</name>
    <dbReference type="NCBI Taxonomy" id="252671"/>
    <lineage>
        <taxon>Eukaryota</taxon>
        <taxon>Metazoa</taxon>
        <taxon>Cnidaria</taxon>
        <taxon>Hydrozoa</taxon>
        <taxon>Hydroidolina</taxon>
        <taxon>Leptothecata</taxon>
        <taxon>Obeliida</taxon>
        <taxon>Clytiidae</taxon>
        <taxon>Clytia</taxon>
    </lineage>
</organism>
<reference evidence="6" key="1">
    <citation type="submission" date="2021-01" db="UniProtKB">
        <authorList>
            <consortium name="EnsemblMetazoa"/>
        </authorList>
    </citation>
    <scope>IDENTIFICATION</scope>
</reference>
<feature type="domain" description="Ig-like" evidence="5">
    <location>
        <begin position="244"/>
        <end position="330"/>
    </location>
</feature>
<evidence type="ECO:0000256" key="3">
    <source>
        <dbReference type="SAM" id="SignalP"/>
    </source>
</evidence>
<dbReference type="SMART" id="SM00034">
    <property type="entry name" value="CLECT"/>
    <property type="match status" value="1"/>
</dbReference>
<keyword evidence="3" id="KW-0732">Signal</keyword>
<evidence type="ECO:0000313" key="6">
    <source>
        <dbReference type="EnsemblMetazoa" id="CLYHEMP000938.1"/>
    </source>
</evidence>
<feature type="domain" description="C-type lectin" evidence="4">
    <location>
        <begin position="429"/>
        <end position="545"/>
    </location>
</feature>
<dbReference type="Gene3D" id="3.10.100.10">
    <property type="entry name" value="Mannose-Binding Protein A, subunit A"/>
    <property type="match status" value="1"/>
</dbReference>
<evidence type="ECO:0000259" key="5">
    <source>
        <dbReference type="PROSITE" id="PS50835"/>
    </source>
</evidence>
<dbReference type="AlphaFoldDB" id="A0A7M5WQ87"/>
<dbReference type="InterPro" id="IPR013783">
    <property type="entry name" value="Ig-like_fold"/>
</dbReference>
<feature type="chain" id="PRO_5029467810" evidence="3">
    <location>
        <begin position="24"/>
        <end position="548"/>
    </location>
</feature>
<dbReference type="SUPFAM" id="SSF56436">
    <property type="entry name" value="C-type lectin-like"/>
    <property type="match status" value="1"/>
</dbReference>
<dbReference type="SMART" id="SM00409">
    <property type="entry name" value="IG"/>
    <property type="match status" value="3"/>
</dbReference>
<dbReference type="InterPro" id="IPR050111">
    <property type="entry name" value="C-type_lectin/snaclec_domain"/>
</dbReference>
<dbReference type="Gene3D" id="2.60.40.10">
    <property type="entry name" value="Immunoglobulins"/>
    <property type="match status" value="2"/>
</dbReference>
<feature type="compositionally biased region" description="Pro residues" evidence="2">
    <location>
        <begin position="133"/>
        <end position="143"/>
    </location>
</feature>
<dbReference type="Pfam" id="PF00059">
    <property type="entry name" value="Lectin_C"/>
    <property type="match status" value="1"/>
</dbReference>
<dbReference type="RefSeq" id="XP_066922099.1">
    <property type="nucleotide sequence ID" value="XM_067065998.1"/>
</dbReference>
<keyword evidence="1" id="KW-1015">Disulfide bond</keyword>
<dbReference type="PANTHER" id="PTHR22803">
    <property type="entry name" value="MANNOSE, PHOSPHOLIPASE, LECTIN RECEPTOR RELATED"/>
    <property type="match status" value="1"/>
</dbReference>
<dbReference type="Proteomes" id="UP000594262">
    <property type="component" value="Unplaced"/>
</dbReference>
<dbReference type="PROSITE" id="PS00615">
    <property type="entry name" value="C_TYPE_LECTIN_1"/>
    <property type="match status" value="1"/>
</dbReference>
<dbReference type="InterPro" id="IPR003599">
    <property type="entry name" value="Ig_sub"/>
</dbReference>
<dbReference type="SMART" id="SM00408">
    <property type="entry name" value="IGc2"/>
    <property type="match status" value="2"/>
</dbReference>
<dbReference type="GeneID" id="136809464"/>
<protein>
    <submittedName>
        <fullName evidence="6">Uncharacterized protein</fullName>
    </submittedName>
</protein>
<feature type="compositionally biased region" description="Basic and acidic residues" evidence="2">
    <location>
        <begin position="113"/>
        <end position="123"/>
    </location>
</feature>
<dbReference type="OrthoDB" id="5971029at2759"/>
<evidence type="ECO:0000313" key="7">
    <source>
        <dbReference type="Proteomes" id="UP000594262"/>
    </source>
</evidence>
<dbReference type="InterPro" id="IPR016187">
    <property type="entry name" value="CTDL_fold"/>
</dbReference>
<dbReference type="InterPro" id="IPR001304">
    <property type="entry name" value="C-type_lectin-like"/>
</dbReference>
<dbReference type="InterPro" id="IPR013098">
    <property type="entry name" value="Ig_I-set"/>
</dbReference>
<feature type="signal peptide" evidence="3">
    <location>
        <begin position="1"/>
        <end position="23"/>
    </location>
</feature>
<dbReference type="PROSITE" id="PS50835">
    <property type="entry name" value="IG_LIKE"/>
    <property type="match status" value="2"/>
</dbReference>
<dbReference type="EnsemblMetazoa" id="CLYHEMT000938.1">
    <property type="protein sequence ID" value="CLYHEMP000938.1"/>
    <property type="gene ID" value="CLYHEMG000938"/>
</dbReference>
<feature type="domain" description="Ig-like" evidence="5">
    <location>
        <begin position="150"/>
        <end position="239"/>
    </location>
</feature>
<evidence type="ECO:0000256" key="2">
    <source>
        <dbReference type="SAM" id="MobiDB-lite"/>
    </source>
</evidence>
<dbReference type="InterPro" id="IPR036179">
    <property type="entry name" value="Ig-like_dom_sf"/>
</dbReference>
<dbReference type="PROSITE" id="PS50041">
    <property type="entry name" value="C_TYPE_LECTIN_2"/>
    <property type="match status" value="1"/>
</dbReference>
<dbReference type="CDD" id="cd00096">
    <property type="entry name" value="Ig"/>
    <property type="match status" value="1"/>
</dbReference>
<evidence type="ECO:0000256" key="1">
    <source>
        <dbReference type="ARBA" id="ARBA00023157"/>
    </source>
</evidence>
<dbReference type="InterPro" id="IPR007110">
    <property type="entry name" value="Ig-like_dom"/>
</dbReference>
<dbReference type="SUPFAM" id="SSF48726">
    <property type="entry name" value="Immunoglobulin"/>
    <property type="match status" value="2"/>
</dbReference>
<keyword evidence="7" id="KW-1185">Reference proteome</keyword>
<evidence type="ECO:0000259" key="4">
    <source>
        <dbReference type="PROSITE" id="PS50041"/>
    </source>
</evidence>
<dbReference type="Pfam" id="PF07679">
    <property type="entry name" value="I-set"/>
    <property type="match status" value="2"/>
</dbReference>
<dbReference type="InterPro" id="IPR003598">
    <property type="entry name" value="Ig_sub2"/>
</dbReference>
<accession>A0A7M5WQ87</accession>
<sequence length="548" mass="61746">MEKLTWFLVVGFGCLSVLNFVQYQEINSRFVELQQNSQGEKTRTRRDVANDEKEEWSSFFDQQKLINFIQKQSNQTIYKEVNQILKHFTSNFPAEKLCKDLFKCEKEKCEDERRTVVTEDKTGNGKSRCLQGPPGPPGPPGPAGPGLEEPKLVSSTLSHGQVNITKTKVFECKFYGNPIPDIEWKVPAKSFEVDSTVDKKRFEITSHLTIHNVTWGEQGRVECSAKSLLGEAYESGNLTVLTKPQILSRETLVFAPEGITFDFPKCDVQANPPAKITWKRIFWPLPAGRFTVQGDNLKISNIQFKDEGFYVCEAENFLGKTKANIQLKVKAMEIEKSSPAFLKQEGGQVAEIHCSAYGNSQRMSGKITRVGSSELIQEETTRTPNLISVKASVRGEGTYRCTIRNNKSGKQVEAVTRVEKECGSGWTEYSGDCYAYINQKKTWYNAELYCISKGGHLASIKSKQENDFVYGLTPGGRNNYWIGLSDKQVEGSFTRWSDGKTATYTNFENGQPNNSGNQDCVSFFEDAAEKWNDWGCSKSFTFVCKISQ</sequence>
<dbReference type="InterPro" id="IPR018378">
    <property type="entry name" value="C-type_lectin_CS"/>
</dbReference>